<reference evidence="1 2" key="1">
    <citation type="submission" date="2018-02" db="EMBL/GenBank/DDBJ databases">
        <title>8 Nocardia nova and 1 Nocardia cyriacigeorgica strain used for evolution to TMP-SMX.</title>
        <authorList>
            <person name="Mehta H."/>
            <person name="Weng J."/>
            <person name="Shamoo Y."/>
        </authorList>
    </citation>
    <scope>NUCLEOTIDE SEQUENCE [LARGE SCALE GENOMIC DNA]</scope>
    <source>
        <strain evidence="1 2">BAA2227</strain>
    </source>
</reference>
<name>A0A2S6AEZ8_9NOCA</name>
<gene>
    <name evidence="1" type="ORF">C5F51_01415</name>
</gene>
<dbReference type="Proteomes" id="UP000238356">
    <property type="component" value="Unassembled WGS sequence"/>
</dbReference>
<accession>A0A2S6AEZ8</accession>
<evidence type="ECO:0000313" key="1">
    <source>
        <dbReference type="EMBL" id="PPJ32998.1"/>
    </source>
</evidence>
<dbReference type="AlphaFoldDB" id="A0A2S6AEZ8"/>
<proteinExistence type="predicted"/>
<evidence type="ECO:0000313" key="2">
    <source>
        <dbReference type="Proteomes" id="UP000238356"/>
    </source>
</evidence>
<keyword evidence="2" id="KW-1185">Reference proteome</keyword>
<protein>
    <submittedName>
        <fullName evidence="1">Uncharacterized protein</fullName>
    </submittedName>
</protein>
<organism evidence="1 2">
    <name type="scientific">Nocardia nova</name>
    <dbReference type="NCBI Taxonomy" id="37330"/>
    <lineage>
        <taxon>Bacteria</taxon>
        <taxon>Bacillati</taxon>
        <taxon>Actinomycetota</taxon>
        <taxon>Actinomycetes</taxon>
        <taxon>Mycobacteriales</taxon>
        <taxon>Nocardiaceae</taxon>
        <taxon>Nocardia</taxon>
    </lineage>
</organism>
<comment type="caution">
    <text evidence="1">The sequence shown here is derived from an EMBL/GenBank/DDBJ whole genome shotgun (WGS) entry which is preliminary data.</text>
</comment>
<sequence length="78" mass="8537">MAGVSWGTPSLTLSWLISTLVQSPVDAVLAACCPVESSIQRDHHAMGVVPMKTSFHRDHIRFTEQLRAPPGAHQLEEC</sequence>
<dbReference type="EMBL" id="PSZD01000001">
    <property type="protein sequence ID" value="PPJ32998.1"/>
    <property type="molecule type" value="Genomic_DNA"/>
</dbReference>